<dbReference type="RefSeq" id="YP_009310448.1">
    <property type="nucleotide sequence ID" value="NC_031503.1"/>
</dbReference>
<dbReference type="KEGG" id="vg:29997531"/>
<dbReference type="OrthoDB" id="14512at10239"/>
<gene>
    <name evidence="1" type="primary">ORF22</name>
</gene>
<sequence>MLHLLRIHPTPIILTRIRKMEEVIEMVMNEEDDGGPPRVPDLHALQLMCFENAVVEAFPCLCHNYRLINARMSFFHCQSSEFRTKLWNDLRFETHLSGVYFVAYWAAAQFNPEQCTFFGTKVHGMRGVLLHVPEYDVFSFVGSIAAMAEAGVLPCLYLRKLYPLSGLHLLLYTDIWFGMVGDSLIRWQESEYKRLGI</sequence>
<protein>
    <submittedName>
        <fullName evidence="1">Protein ORF22</fullName>
    </submittedName>
</protein>
<dbReference type="EMBL" id="KX121164">
    <property type="protein sequence ID" value="AOW42079.1"/>
    <property type="molecule type" value="Genomic_DNA"/>
</dbReference>
<keyword evidence="2" id="KW-1185">Reference proteome</keyword>
<organism evidence="1 2">
    <name type="scientific">Pigeon adenovirus 2</name>
    <dbReference type="NCBI Taxonomy" id="1907767"/>
    <lineage>
        <taxon>Viruses</taxon>
        <taxon>Varidnaviria</taxon>
        <taxon>Bamfordvirae</taxon>
        <taxon>Preplasmiviricota</taxon>
        <taxon>Polisuviricotina</taxon>
        <taxon>Pharingeaviricetes</taxon>
        <taxon>Rowavirales</taxon>
        <taxon>Adenoviridae</taxon>
        <taxon>Aviadenovirus</taxon>
        <taxon>Aviadenovirus columbidae</taxon>
        <taxon>Pigeon aviadenovirus B</taxon>
    </lineage>
</organism>
<evidence type="ECO:0000313" key="1">
    <source>
        <dbReference type="EMBL" id="AOW42079.1"/>
    </source>
</evidence>
<dbReference type="Proteomes" id="UP000201673">
    <property type="component" value="Segment"/>
</dbReference>
<evidence type="ECO:0000313" key="2">
    <source>
        <dbReference type="Proteomes" id="UP000201673"/>
    </source>
</evidence>
<accession>A0A1D8QMB4</accession>
<proteinExistence type="predicted"/>
<dbReference type="GeneID" id="29997531"/>
<name>A0A1D8QMB4_9ADEN</name>
<reference evidence="1 2" key="1">
    <citation type="journal article" date="2016" name="Virus Res.">
        <title>Identification of a novel aviadenovirus, designated pigeon adenovirus 2 in domestic pigeons (Columba livia).</title>
        <authorList>
            <person name="Teske L."/>
            <person name="Rubbenstroth D."/>
            <person name="Meixner M."/>
            <person name="Liere K."/>
            <person name="Bartels H."/>
            <person name="Rautenschlein S."/>
        </authorList>
    </citation>
    <scope>NUCLEOTIDE SEQUENCE [LARGE SCALE GENOMIC DNA]</scope>
    <source>
        <strain evidence="1">YPDS-Y-V1.A19.11-2013</strain>
    </source>
</reference>